<proteinExistence type="predicted"/>
<name>A0A444TX28_ACIRT</name>
<dbReference type="AlphaFoldDB" id="A0A444TX28"/>
<feature type="region of interest" description="Disordered" evidence="1">
    <location>
        <begin position="236"/>
        <end position="263"/>
    </location>
</feature>
<organism evidence="3 4">
    <name type="scientific">Acipenser ruthenus</name>
    <name type="common">Sterlet sturgeon</name>
    <dbReference type="NCBI Taxonomy" id="7906"/>
    <lineage>
        <taxon>Eukaryota</taxon>
        <taxon>Metazoa</taxon>
        <taxon>Chordata</taxon>
        <taxon>Craniata</taxon>
        <taxon>Vertebrata</taxon>
        <taxon>Euteleostomi</taxon>
        <taxon>Actinopterygii</taxon>
        <taxon>Chondrostei</taxon>
        <taxon>Acipenseriformes</taxon>
        <taxon>Acipenseridae</taxon>
        <taxon>Acipenser</taxon>
    </lineage>
</organism>
<dbReference type="Pfam" id="PF13843">
    <property type="entry name" value="DDE_Tnp_1_7"/>
    <property type="match status" value="1"/>
</dbReference>
<comment type="caution">
    <text evidence="3">The sequence shown here is derived from an EMBL/GenBank/DDBJ whole genome shotgun (WGS) entry which is preliminary data.</text>
</comment>
<dbReference type="PANTHER" id="PTHR47272">
    <property type="entry name" value="DDE_TNP_1_7 DOMAIN-CONTAINING PROTEIN"/>
    <property type="match status" value="1"/>
</dbReference>
<dbReference type="PANTHER" id="PTHR47272:SF1">
    <property type="entry name" value="PIGGYBAC TRANSPOSABLE ELEMENT-DERIVED PROTEIN 3-LIKE"/>
    <property type="match status" value="1"/>
</dbReference>
<evidence type="ECO:0000259" key="2">
    <source>
        <dbReference type="Pfam" id="PF13843"/>
    </source>
</evidence>
<gene>
    <name evidence="3" type="ORF">EOD39_10772</name>
</gene>
<keyword evidence="4" id="KW-1185">Reference proteome</keyword>
<feature type="compositionally biased region" description="Basic residues" evidence="1">
    <location>
        <begin position="243"/>
        <end position="253"/>
    </location>
</feature>
<feature type="domain" description="PiggyBac transposable element-derived protein" evidence="2">
    <location>
        <begin position="108"/>
        <end position="204"/>
    </location>
</feature>
<dbReference type="Proteomes" id="UP000289886">
    <property type="component" value="Unassembled WGS sequence"/>
</dbReference>
<dbReference type="InterPro" id="IPR029526">
    <property type="entry name" value="PGBD"/>
</dbReference>
<dbReference type="EMBL" id="SCEB01215826">
    <property type="protein sequence ID" value="RXM27468.1"/>
    <property type="molecule type" value="Genomic_DNA"/>
</dbReference>
<protein>
    <recommendedName>
        <fullName evidence="2">PiggyBac transposable element-derived protein domain-containing protein</fullName>
    </recommendedName>
</protein>
<evidence type="ECO:0000313" key="3">
    <source>
        <dbReference type="EMBL" id="RXM27468.1"/>
    </source>
</evidence>
<accession>A0A444TX28</accession>
<sequence>MHFICSTPKKRQRKGKRTLVAVSQRHPETARDSAWTLSTLIPAPSHGQRMWKKADTPMFQVPDPVFDVPDSVKSPYQFFKMLFTDQMTEHITEQTSLYSAQELASSINTNPVADVVPVKRFRLLSMSIHFNNNTQYNNSLGCFFKIRPVFDMLHQQCLLIPPTYKQSVDEVMVAYKGTRAGNLWQYTANKPDKWGYKLFCQRDCDLLKENPKPLKRLRLSVAQTVKLVNEAPARVGRPSISPKLRKPEKKCHQNPRATKPTPDVRYDNYGHWPVFGDQRGRCNLCPKGVPRWRCSKCGDGKLFQKKK</sequence>
<reference evidence="3 4" key="1">
    <citation type="submission" date="2019-01" db="EMBL/GenBank/DDBJ databases">
        <title>Draft Genome and Complete Hox-Cluster Characterization of the Sterlet Sturgeon (Acipenser ruthenus).</title>
        <authorList>
            <person name="Wei Q."/>
        </authorList>
    </citation>
    <scope>NUCLEOTIDE SEQUENCE [LARGE SCALE GENOMIC DNA]</scope>
    <source>
        <strain evidence="3">WHYD16114868_AA</strain>
        <tissue evidence="3">Blood</tissue>
    </source>
</reference>
<evidence type="ECO:0000256" key="1">
    <source>
        <dbReference type="SAM" id="MobiDB-lite"/>
    </source>
</evidence>
<evidence type="ECO:0000313" key="4">
    <source>
        <dbReference type="Proteomes" id="UP000289886"/>
    </source>
</evidence>